<protein>
    <recommendedName>
        <fullName evidence="2">DUF4136 domain-containing protein</fullName>
    </recommendedName>
</protein>
<dbReference type="PROSITE" id="PS51257">
    <property type="entry name" value="PROKAR_LIPOPROTEIN"/>
    <property type="match status" value="1"/>
</dbReference>
<name>A0A1H7R2Y8_9GAMM</name>
<dbReference type="OrthoDB" id="118896at2"/>
<keyword evidence="1" id="KW-0732">Signal</keyword>
<dbReference type="AlphaFoldDB" id="A0A1H7R2Y8"/>
<dbReference type="STRING" id="641665.GCA_002104455_01185"/>
<dbReference type="RefSeq" id="WP_085285561.1">
    <property type="nucleotide sequence ID" value="NZ_FOBI01000013.1"/>
</dbReference>
<sequence>MLKSKLIMVLTILGILAGCATTPQARVNFDRNNDVSTTHYKTFAWLKETKVLAEPVDVNPVMKVKIDQAIEQAFIAKGYQLVSDAEAADFAISYTMGSRDKVKVDSLPVMYRSNFAWGHHYYGGLSIGHDTRVRNYTEGKLAIDVYDVKSHQPVWHGWAVKRIKSSEQDNPSKAIKSVVEQVVAQF</sequence>
<dbReference type="Proteomes" id="UP000199297">
    <property type="component" value="Unassembled WGS sequence"/>
</dbReference>
<dbReference type="EMBL" id="FOBI01000013">
    <property type="protein sequence ID" value="SEL54264.1"/>
    <property type="molecule type" value="Genomic_DNA"/>
</dbReference>
<evidence type="ECO:0000259" key="2">
    <source>
        <dbReference type="Pfam" id="PF13590"/>
    </source>
</evidence>
<feature type="domain" description="DUF4136" evidence="2">
    <location>
        <begin position="28"/>
        <end position="186"/>
    </location>
</feature>
<gene>
    <name evidence="3" type="ORF">SAMN05216262_11351</name>
</gene>
<accession>A0A1H7R2Y8</accession>
<evidence type="ECO:0000313" key="4">
    <source>
        <dbReference type="Proteomes" id="UP000199297"/>
    </source>
</evidence>
<evidence type="ECO:0000256" key="1">
    <source>
        <dbReference type="SAM" id="SignalP"/>
    </source>
</evidence>
<organism evidence="3 4">
    <name type="scientific">Colwellia chukchiensis</name>
    <dbReference type="NCBI Taxonomy" id="641665"/>
    <lineage>
        <taxon>Bacteria</taxon>
        <taxon>Pseudomonadati</taxon>
        <taxon>Pseudomonadota</taxon>
        <taxon>Gammaproteobacteria</taxon>
        <taxon>Alteromonadales</taxon>
        <taxon>Colwelliaceae</taxon>
        <taxon>Colwellia</taxon>
    </lineage>
</organism>
<evidence type="ECO:0000313" key="3">
    <source>
        <dbReference type="EMBL" id="SEL54264.1"/>
    </source>
</evidence>
<reference evidence="4" key="1">
    <citation type="submission" date="2016-10" db="EMBL/GenBank/DDBJ databases">
        <authorList>
            <person name="Varghese N."/>
            <person name="Submissions S."/>
        </authorList>
    </citation>
    <scope>NUCLEOTIDE SEQUENCE [LARGE SCALE GENOMIC DNA]</scope>
    <source>
        <strain evidence="4">CGMCC 1.9127</strain>
    </source>
</reference>
<dbReference type="Pfam" id="PF13590">
    <property type="entry name" value="DUF4136"/>
    <property type="match status" value="1"/>
</dbReference>
<feature type="signal peptide" evidence="1">
    <location>
        <begin position="1"/>
        <end position="25"/>
    </location>
</feature>
<dbReference type="InterPro" id="IPR025411">
    <property type="entry name" value="DUF4136"/>
</dbReference>
<dbReference type="Gene3D" id="3.30.160.670">
    <property type="match status" value="1"/>
</dbReference>
<keyword evidence="4" id="KW-1185">Reference proteome</keyword>
<proteinExistence type="predicted"/>
<feature type="chain" id="PRO_5011451507" description="DUF4136 domain-containing protein" evidence="1">
    <location>
        <begin position="26"/>
        <end position="186"/>
    </location>
</feature>